<dbReference type="OrthoDB" id="2019384at2759"/>
<dbReference type="AlphaFoldDB" id="A0A4Y2TUH7"/>
<evidence type="ECO:0000256" key="4">
    <source>
        <dbReference type="ARBA" id="ARBA00022737"/>
    </source>
</evidence>
<accession>A0A4Y2TUH7</accession>
<feature type="disulfide bond" evidence="8">
    <location>
        <begin position="104"/>
        <end position="119"/>
    </location>
</feature>
<evidence type="ECO:0000256" key="2">
    <source>
        <dbReference type="ARBA" id="ARBA00004308"/>
    </source>
</evidence>
<sequence>MSVSCHLLMALVFATVFIFSNVDAENLRQSICKGDDGPCSFDQYRCLNNKCVQRNEMCNGRNDCGDNSDETYCSHRSTCPTHRSFFCGKNYNNNDRCIPLSWKCDGWNDCPSGKDEQECNEDCENLTPAILHKARFRALNRIYKLRNENQPTRKWGPDVGRIAVAFYFSNDSYFRGNRSIRDEISYELSLDLLSRLALKKIEDISSTELANYINAFLVTCIDPRKFHVLDLVSELRKRVDAQNYTNPSALFALCNAGERITERDVEKLTSVFWKAHREFWT</sequence>
<feature type="chain" id="PRO_5021291373" evidence="9">
    <location>
        <begin position="25"/>
        <end position="281"/>
    </location>
</feature>
<feature type="disulfide bond" evidence="8">
    <location>
        <begin position="46"/>
        <end position="64"/>
    </location>
</feature>
<dbReference type="PANTHER" id="PTHR24270">
    <property type="entry name" value="LOW-DENSITY LIPOPROTEIN RECEPTOR-RELATED"/>
    <property type="match status" value="1"/>
</dbReference>
<comment type="caution">
    <text evidence="10">The sequence shown here is derived from an EMBL/GenBank/DDBJ whole genome shotgun (WGS) entry which is preliminary data.</text>
</comment>
<feature type="disulfide bond" evidence="8">
    <location>
        <begin position="39"/>
        <end position="51"/>
    </location>
</feature>
<dbReference type="InterPro" id="IPR023415">
    <property type="entry name" value="LDLR_class-A_CS"/>
</dbReference>
<dbReference type="PROSITE" id="PS50068">
    <property type="entry name" value="LDLRA_2"/>
    <property type="match status" value="2"/>
</dbReference>
<dbReference type="InterPro" id="IPR036055">
    <property type="entry name" value="LDL_receptor-like_sf"/>
</dbReference>
<dbReference type="Gene3D" id="4.10.400.10">
    <property type="entry name" value="Low-density Lipoprotein Receptor"/>
    <property type="match status" value="2"/>
</dbReference>
<evidence type="ECO:0000256" key="1">
    <source>
        <dbReference type="ARBA" id="ARBA00004167"/>
    </source>
</evidence>
<feature type="non-terminal residue" evidence="10">
    <location>
        <position position="281"/>
    </location>
</feature>
<comment type="caution">
    <text evidence="8">Lacks conserved residue(s) required for the propagation of feature annotation.</text>
</comment>
<keyword evidence="11" id="KW-1185">Reference proteome</keyword>
<evidence type="ECO:0000256" key="6">
    <source>
        <dbReference type="ARBA" id="ARBA00023136"/>
    </source>
</evidence>
<proteinExistence type="predicted"/>
<feature type="signal peptide" evidence="9">
    <location>
        <begin position="1"/>
        <end position="24"/>
    </location>
</feature>
<dbReference type="Gene3D" id="1.50.10.20">
    <property type="match status" value="1"/>
</dbReference>
<dbReference type="SMART" id="SM00192">
    <property type="entry name" value="LDLa"/>
    <property type="match status" value="2"/>
</dbReference>
<dbReference type="PRINTS" id="PR00261">
    <property type="entry name" value="LDLRECEPTOR"/>
</dbReference>
<dbReference type="GO" id="GO:0016192">
    <property type="term" value="P:vesicle-mediated transport"/>
    <property type="evidence" value="ECO:0007669"/>
    <property type="project" value="UniProtKB-ARBA"/>
</dbReference>
<dbReference type="CDD" id="cd00112">
    <property type="entry name" value="LDLa"/>
    <property type="match status" value="2"/>
</dbReference>
<keyword evidence="6" id="KW-0472">Membrane</keyword>
<evidence type="ECO:0000256" key="7">
    <source>
        <dbReference type="ARBA" id="ARBA00023157"/>
    </source>
</evidence>
<protein>
    <submittedName>
        <fullName evidence="10">Uncharacterized protein</fullName>
    </submittedName>
</protein>
<gene>
    <name evidence="10" type="ORF">AVEN_111777_1</name>
</gene>
<dbReference type="InterPro" id="IPR002172">
    <property type="entry name" value="LDrepeatLR_classA_rpt"/>
</dbReference>
<comment type="subcellular location">
    <subcellularLocation>
        <location evidence="2">Endomembrane system</location>
    </subcellularLocation>
    <subcellularLocation>
        <location evidence="1">Membrane</location>
        <topology evidence="1">Single-pass membrane protein</topology>
    </subcellularLocation>
</comment>
<name>A0A4Y2TUH7_ARAVE</name>
<reference evidence="10 11" key="1">
    <citation type="journal article" date="2019" name="Sci. Rep.">
        <title>Orb-weaving spider Araneus ventricosus genome elucidates the spidroin gene catalogue.</title>
        <authorList>
            <person name="Kono N."/>
            <person name="Nakamura H."/>
            <person name="Ohtoshi R."/>
            <person name="Moran D.A.P."/>
            <person name="Shinohara A."/>
            <person name="Yoshida Y."/>
            <person name="Fujiwara M."/>
            <person name="Mori M."/>
            <person name="Tomita M."/>
            <person name="Arakawa K."/>
        </authorList>
    </citation>
    <scope>NUCLEOTIDE SEQUENCE [LARGE SCALE GENOMIC DNA]</scope>
</reference>
<evidence type="ECO:0000256" key="5">
    <source>
        <dbReference type="ARBA" id="ARBA00022989"/>
    </source>
</evidence>
<feature type="disulfide bond" evidence="8">
    <location>
        <begin position="58"/>
        <end position="73"/>
    </location>
</feature>
<dbReference type="Pfam" id="PF00057">
    <property type="entry name" value="Ldl_recept_a"/>
    <property type="match status" value="2"/>
</dbReference>
<dbReference type="PROSITE" id="PS01209">
    <property type="entry name" value="LDLRA_1"/>
    <property type="match status" value="1"/>
</dbReference>
<evidence type="ECO:0000256" key="9">
    <source>
        <dbReference type="SAM" id="SignalP"/>
    </source>
</evidence>
<evidence type="ECO:0000256" key="3">
    <source>
        <dbReference type="ARBA" id="ARBA00022692"/>
    </source>
</evidence>
<dbReference type="GO" id="GO:0012505">
    <property type="term" value="C:endomembrane system"/>
    <property type="evidence" value="ECO:0007669"/>
    <property type="project" value="UniProtKB-SubCell"/>
</dbReference>
<organism evidence="10 11">
    <name type="scientific">Araneus ventricosus</name>
    <name type="common">Orbweaver spider</name>
    <name type="synonym">Epeira ventricosa</name>
    <dbReference type="NCBI Taxonomy" id="182803"/>
    <lineage>
        <taxon>Eukaryota</taxon>
        <taxon>Metazoa</taxon>
        <taxon>Ecdysozoa</taxon>
        <taxon>Arthropoda</taxon>
        <taxon>Chelicerata</taxon>
        <taxon>Arachnida</taxon>
        <taxon>Araneae</taxon>
        <taxon>Araneomorphae</taxon>
        <taxon>Entelegynae</taxon>
        <taxon>Araneoidea</taxon>
        <taxon>Araneidae</taxon>
        <taxon>Araneus</taxon>
    </lineage>
</organism>
<keyword evidence="9" id="KW-0732">Signal</keyword>
<evidence type="ECO:0000256" key="8">
    <source>
        <dbReference type="PROSITE-ProRule" id="PRU00124"/>
    </source>
</evidence>
<dbReference type="InterPro" id="IPR050685">
    <property type="entry name" value="LDLR"/>
</dbReference>
<dbReference type="SUPFAM" id="SSF57424">
    <property type="entry name" value="LDL receptor-like module"/>
    <property type="match status" value="2"/>
</dbReference>
<keyword evidence="4" id="KW-0677">Repeat</keyword>
<keyword evidence="3" id="KW-0812">Transmembrane</keyword>
<evidence type="ECO:0000313" key="10">
    <source>
        <dbReference type="EMBL" id="GBO04275.1"/>
    </source>
</evidence>
<dbReference type="EMBL" id="BGPR01031298">
    <property type="protein sequence ID" value="GBO04275.1"/>
    <property type="molecule type" value="Genomic_DNA"/>
</dbReference>
<evidence type="ECO:0000313" key="11">
    <source>
        <dbReference type="Proteomes" id="UP000499080"/>
    </source>
</evidence>
<dbReference type="GO" id="GO:0005886">
    <property type="term" value="C:plasma membrane"/>
    <property type="evidence" value="ECO:0007669"/>
    <property type="project" value="TreeGrafter"/>
</dbReference>
<keyword evidence="5" id="KW-1133">Transmembrane helix</keyword>
<dbReference type="Proteomes" id="UP000499080">
    <property type="component" value="Unassembled WGS sequence"/>
</dbReference>
<keyword evidence="7 8" id="KW-1015">Disulfide bond</keyword>